<feature type="domain" description="GS catalytic" evidence="5">
    <location>
        <begin position="135"/>
        <end position="466"/>
    </location>
</feature>
<gene>
    <name evidence="6" type="ORF">GWO12_13305</name>
</gene>
<dbReference type="Pfam" id="PF00120">
    <property type="entry name" value="Gln-synt_C"/>
    <property type="match status" value="1"/>
</dbReference>
<dbReference type="InterPro" id="IPR008146">
    <property type="entry name" value="Gln_synth_cat_dom"/>
</dbReference>
<dbReference type="GO" id="GO:0006542">
    <property type="term" value="P:glutamine biosynthetic process"/>
    <property type="evidence" value="ECO:0007669"/>
    <property type="project" value="InterPro"/>
</dbReference>
<name>A0AAE5CA20_9BACT</name>
<accession>A0AAE5CA20</accession>
<organism evidence="6 7">
    <name type="scientific">Candidatus Kutchimonas denitrificans</name>
    <dbReference type="NCBI Taxonomy" id="3056748"/>
    <lineage>
        <taxon>Bacteria</taxon>
        <taxon>Pseudomonadati</taxon>
        <taxon>Gemmatimonadota</taxon>
        <taxon>Gemmatimonadia</taxon>
        <taxon>Candidatus Palauibacterales</taxon>
        <taxon>Candidatus Palauibacteraceae</taxon>
        <taxon>Candidatus Kutchimonas</taxon>
    </lineage>
</organism>
<dbReference type="PROSITE" id="PS51987">
    <property type="entry name" value="GS_CATALYTIC"/>
    <property type="match status" value="1"/>
</dbReference>
<dbReference type="EMBL" id="JAACAK010000113">
    <property type="protein sequence ID" value="NIR76066.1"/>
    <property type="molecule type" value="Genomic_DNA"/>
</dbReference>
<comment type="caution">
    <text evidence="6">The sequence shown here is derived from an EMBL/GenBank/DDBJ whole genome shotgun (WGS) entry which is preliminary data.</text>
</comment>
<dbReference type="GO" id="GO:0016020">
    <property type="term" value="C:membrane"/>
    <property type="evidence" value="ECO:0007669"/>
    <property type="project" value="TreeGrafter"/>
</dbReference>
<dbReference type="AlphaFoldDB" id="A0AAE5CA20"/>
<dbReference type="GO" id="GO:0005737">
    <property type="term" value="C:cytoplasm"/>
    <property type="evidence" value="ECO:0007669"/>
    <property type="project" value="TreeGrafter"/>
</dbReference>
<feature type="region of interest" description="Disordered" evidence="4">
    <location>
        <begin position="1"/>
        <end position="21"/>
    </location>
</feature>
<sequence length="466" mass="51067">MNMTRRSDTPPRPGGRFEEELGKPRSEWTLDDVLELADRHRIVLLSLMHVGGDGWLKALDFVPGGRDHLRDIVQGGERADGSSLFPDTGIPTGASDIVLRPRLDTGFIDPFAPRPTLVLMCGHADRDGAPLPQSPDTIVRRAFARLKEETGIELWGLGEVEYFLGKRWDETDIYGADDRGYHATAPFVFGEELRREAMGLLRDIGVPVKYGHSEVGYIEARETEGVIWEQHEIELGLAPLPAAADAILLAQWVLRNLAQRNGMRCSTDPMMLEGHAGNGLHFHFAPMQNGRNVPIREGDSKLSDPARWLIGGLVEMGEALMAFGNRVEGSFARLNQAKEAPNRISWGEFDRNALVRLPITATDQAGRQVTMPTIEFRLPDGSALPHLLMAGVAVAMLQSRKSGDLDELLQRTSASAAAAARDGVSRVPRSFAEVAEALTRHRASLEASGAFPATLLDRTIARLTNG</sequence>
<dbReference type="PANTHER" id="PTHR43407">
    <property type="entry name" value="GLUTAMINE SYNTHETASE"/>
    <property type="match status" value="1"/>
</dbReference>
<dbReference type="PANTHER" id="PTHR43407:SF1">
    <property type="entry name" value="LENGSIN"/>
    <property type="match status" value="1"/>
</dbReference>
<dbReference type="GO" id="GO:0019740">
    <property type="term" value="P:nitrogen utilization"/>
    <property type="evidence" value="ECO:0007669"/>
    <property type="project" value="TreeGrafter"/>
</dbReference>
<dbReference type="Proteomes" id="UP000702544">
    <property type="component" value="Unassembled WGS sequence"/>
</dbReference>
<dbReference type="SUPFAM" id="SSF55931">
    <property type="entry name" value="Glutamine synthetase/guanido kinase"/>
    <property type="match status" value="1"/>
</dbReference>
<evidence type="ECO:0000313" key="7">
    <source>
        <dbReference type="Proteomes" id="UP000702544"/>
    </source>
</evidence>
<dbReference type="SMART" id="SM01230">
    <property type="entry name" value="Gln-synt_C"/>
    <property type="match status" value="1"/>
</dbReference>
<comment type="similarity">
    <text evidence="1 2 3">Belongs to the glutamine synthetase family.</text>
</comment>
<evidence type="ECO:0000259" key="5">
    <source>
        <dbReference type="PROSITE" id="PS51987"/>
    </source>
</evidence>
<dbReference type="InterPro" id="IPR036651">
    <property type="entry name" value="Gln_synt_N_sf"/>
</dbReference>
<dbReference type="Gene3D" id="3.30.590.10">
    <property type="entry name" value="Glutamine synthetase/guanido kinase, catalytic domain"/>
    <property type="match status" value="1"/>
</dbReference>
<protein>
    <submittedName>
        <fullName evidence="6">Glutamine synthetase</fullName>
    </submittedName>
</protein>
<dbReference type="InterPro" id="IPR014746">
    <property type="entry name" value="Gln_synth/guanido_kin_cat_dom"/>
</dbReference>
<evidence type="ECO:0000256" key="4">
    <source>
        <dbReference type="SAM" id="MobiDB-lite"/>
    </source>
</evidence>
<evidence type="ECO:0000256" key="2">
    <source>
        <dbReference type="PROSITE-ProRule" id="PRU01331"/>
    </source>
</evidence>
<dbReference type="GO" id="GO:0004356">
    <property type="term" value="F:glutamine synthetase activity"/>
    <property type="evidence" value="ECO:0007669"/>
    <property type="project" value="InterPro"/>
</dbReference>
<evidence type="ECO:0000313" key="6">
    <source>
        <dbReference type="EMBL" id="NIR76066.1"/>
    </source>
</evidence>
<evidence type="ECO:0000256" key="3">
    <source>
        <dbReference type="RuleBase" id="RU000384"/>
    </source>
</evidence>
<dbReference type="SUPFAM" id="SSF54368">
    <property type="entry name" value="Glutamine synthetase, N-terminal domain"/>
    <property type="match status" value="1"/>
</dbReference>
<proteinExistence type="inferred from homology"/>
<evidence type="ECO:0000256" key="1">
    <source>
        <dbReference type="ARBA" id="ARBA00009897"/>
    </source>
</evidence>
<reference evidence="6 7" key="1">
    <citation type="submission" date="2020-01" db="EMBL/GenBank/DDBJ databases">
        <title>Genomes assembled from Gulf of Kutch pelagic sediment metagenomes.</title>
        <authorList>
            <person name="Chandrashekar M."/>
            <person name="Mahajan M.S."/>
            <person name="Dave K.J."/>
            <person name="Vatsa P."/>
            <person name="Nathani N.M."/>
        </authorList>
    </citation>
    <scope>NUCLEOTIDE SEQUENCE [LARGE SCALE GENOMIC DNA]</scope>
    <source>
        <strain evidence="6">KS3-K002</strain>
    </source>
</reference>
<dbReference type="Gene3D" id="3.10.20.70">
    <property type="entry name" value="Glutamine synthetase, N-terminal domain"/>
    <property type="match status" value="1"/>
</dbReference>